<feature type="chain" id="PRO_5042297193" description="Carbohydrate esterase 2 N-terminal domain-containing protein" evidence="1">
    <location>
        <begin position="29"/>
        <end position="223"/>
    </location>
</feature>
<keyword evidence="4" id="KW-1185">Reference proteome</keyword>
<dbReference type="Pfam" id="PF17996">
    <property type="entry name" value="CE2_N"/>
    <property type="match status" value="1"/>
</dbReference>
<reference evidence="3 4" key="1">
    <citation type="submission" date="2023-07" db="EMBL/GenBank/DDBJ databases">
        <title>Sequencing the genomes of 1000 actinobacteria strains.</title>
        <authorList>
            <person name="Klenk H.-P."/>
        </authorList>
    </citation>
    <scope>NUCLEOTIDE SEQUENCE [LARGE SCALE GENOMIC DNA]</scope>
    <source>
        <strain evidence="3 4">DSM 44709</strain>
    </source>
</reference>
<name>A0AAE3VVU1_9ACTN</name>
<evidence type="ECO:0000256" key="1">
    <source>
        <dbReference type="SAM" id="SignalP"/>
    </source>
</evidence>
<feature type="signal peptide" evidence="1">
    <location>
        <begin position="1"/>
        <end position="28"/>
    </location>
</feature>
<dbReference type="InterPro" id="IPR036514">
    <property type="entry name" value="SGNH_hydro_sf"/>
</dbReference>
<evidence type="ECO:0000313" key="4">
    <source>
        <dbReference type="Proteomes" id="UP001240236"/>
    </source>
</evidence>
<accession>A0AAE3VVU1</accession>
<dbReference type="InterPro" id="IPR040794">
    <property type="entry name" value="CE2_N"/>
</dbReference>
<dbReference type="Gene3D" id="3.40.50.1110">
    <property type="entry name" value="SGNH hydrolase"/>
    <property type="match status" value="1"/>
</dbReference>
<protein>
    <recommendedName>
        <fullName evidence="2">Carbohydrate esterase 2 N-terminal domain-containing protein</fullName>
    </recommendedName>
</protein>
<dbReference type="Proteomes" id="UP001240236">
    <property type="component" value="Unassembled WGS sequence"/>
</dbReference>
<evidence type="ECO:0000259" key="2">
    <source>
        <dbReference type="Pfam" id="PF17996"/>
    </source>
</evidence>
<dbReference type="InterPro" id="IPR052762">
    <property type="entry name" value="PCW_deacetylase/CE"/>
</dbReference>
<evidence type="ECO:0000313" key="3">
    <source>
        <dbReference type="EMBL" id="MDQ0364259.1"/>
    </source>
</evidence>
<dbReference type="Gene3D" id="2.60.120.260">
    <property type="entry name" value="Galactose-binding domain-like"/>
    <property type="match status" value="1"/>
</dbReference>
<dbReference type="AlphaFoldDB" id="A0AAE3VVU1"/>
<organism evidence="3 4">
    <name type="scientific">Catenuloplanes indicus</name>
    <dbReference type="NCBI Taxonomy" id="137267"/>
    <lineage>
        <taxon>Bacteria</taxon>
        <taxon>Bacillati</taxon>
        <taxon>Actinomycetota</taxon>
        <taxon>Actinomycetes</taxon>
        <taxon>Micromonosporales</taxon>
        <taxon>Micromonosporaceae</taxon>
        <taxon>Catenuloplanes</taxon>
    </lineage>
</organism>
<dbReference type="SUPFAM" id="SSF52266">
    <property type="entry name" value="SGNH hydrolase"/>
    <property type="match status" value="1"/>
</dbReference>
<proteinExistence type="predicted"/>
<sequence length="223" mass="23358">MIVDFMVRPLLAAALLVTPAAPAPPAQAAHTAGRVVADGAALRYSWPGVYFEGRFRGTGVGIVLNDADNDYDVAVDGVTVATLVKPGAITHRVTGLKPGAHTVRLVKRTESPWTSGAFGGFVPVAGGVILAAPPARPRQIEFIGDSYTAGYGNESATRDCTGDEVHRTTNADRSFGALAARGLGADYQLNAFSGRGMVRNYNGGEPGTSYRTYYERGSARGGR</sequence>
<comment type="caution">
    <text evidence="3">The sequence shown here is derived from an EMBL/GenBank/DDBJ whole genome shotgun (WGS) entry which is preliminary data.</text>
</comment>
<dbReference type="PANTHER" id="PTHR37834">
    <property type="entry name" value="GDSL-LIKE LIPASE/ACYLHYDROLASE DOMAIN PROTEIN (AFU_ORTHOLOGUE AFUA_2G00620)"/>
    <property type="match status" value="1"/>
</dbReference>
<dbReference type="RefSeq" id="WP_307235524.1">
    <property type="nucleotide sequence ID" value="NZ_JAUSUZ010000001.1"/>
</dbReference>
<gene>
    <name evidence="3" type="ORF">J2S42_000928</name>
</gene>
<dbReference type="PANTHER" id="PTHR37834:SF2">
    <property type="entry name" value="ESTERASE, SGNH HYDROLASE-TYPE"/>
    <property type="match status" value="1"/>
</dbReference>
<feature type="domain" description="Carbohydrate esterase 2 N-terminal" evidence="2">
    <location>
        <begin position="32"/>
        <end position="133"/>
    </location>
</feature>
<keyword evidence="1" id="KW-0732">Signal</keyword>
<dbReference type="EMBL" id="JAUSUZ010000001">
    <property type="protein sequence ID" value="MDQ0364259.1"/>
    <property type="molecule type" value="Genomic_DNA"/>
</dbReference>